<dbReference type="Gene3D" id="2.102.10.10">
    <property type="entry name" value="Rieske [2Fe-2S] iron-sulphur domain"/>
    <property type="match status" value="1"/>
</dbReference>
<keyword evidence="6" id="KW-0534">Nitrate assimilation</keyword>
<dbReference type="Proteomes" id="UP001589776">
    <property type="component" value="Unassembled WGS sequence"/>
</dbReference>
<reference evidence="8 9" key="1">
    <citation type="submission" date="2024-09" db="EMBL/GenBank/DDBJ databases">
        <authorList>
            <person name="Sun Q."/>
            <person name="Mori K."/>
        </authorList>
    </citation>
    <scope>NUCLEOTIDE SEQUENCE [LARGE SCALE GENOMIC DNA]</scope>
    <source>
        <strain evidence="8 9">CCM 7759</strain>
    </source>
</reference>
<evidence type="ECO:0000256" key="6">
    <source>
        <dbReference type="ARBA" id="ARBA00023063"/>
    </source>
</evidence>
<evidence type="ECO:0000256" key="1">
    <source>
        <dbReference type="ARBA" id="ARBA00022714"/>
    </source>
</evidence>
<feature type="domain" description="Rieske" evidence="7">
    <location>
        <begin position="7"/>
        <end position="103"/>
    </location>
</feature>
<evidence type="ECO:0000256" key="2">
    <source>
        <dbReference type="ARBA" id="ARBA00022723"/>
    </source>
</evidence>
<evidence type="ECO:0000259" key="7">
    <source>
        <dbReference type="PROSITE" id="PS51296"/>
    </source>
</evidence>
<comment type="caution">
    <text evidence="8">The sequence shown here is derived from an EMBL/GenBank/DDBJ whole genome shotgun (WGS) entry which is preliminary data.</text>
</comment>
<accession>A0ABV6DHS0</accession>
<name>A0ABV6DHS0_9BACL</name>
<proteinExistence type="predicted"/>
<keyword evidence="9" id="KW-1185">Reference proteome</keyword>
<gene>
    <name evidence="8" type="primary">nirD</name>
    <name evidence="8" type="ORF">ACFFK0_06945</name>
</gene>
<evidence type="ECO:0000256" key="5">
    <source>
        <dbReference type="ARBA" id="ARBA00023014"/>
    </source>
</evidence>
<dbReference type="InterPro" id="IPR012748">
    <property type="entry name" value="Rieske-like_NirD"/>
</dbReference>
<dbReference type="InterPro" id="IPR036922">
    <property type="entry name" value="Rieske_2Fe-2S_sf"/>
</dbReference>
<sequence length="109" mass="11956">MAKEQLVRIGSVDDFPMLLGKEVRIGDYDIAVFRTSDGGWYALDNHTPHKKGGPLTEAIVSGHTIYCPLRDLHIRLVDGRVMGPDTGEVRTFRVIVDGDAVGIELPPEA</sequence>
<dbReference type="RefSeq" id="WP_377469308.1">
    <property type="nucleotide sequence ID" value="NZ_JBHLWN010000027.1"/>
</dbReference>
<evidence type="ECO:0000256" key="3">
    <source>
        <dbReference type="ARBA" id="ARBA00023002"/>
    </source>
</evidence>
<organism evidence="8 9">
    <name type="scientific">Paenibacillus chartarius</name>
    <dbReference type="NCBI Taxonomy" id="747481"/>
    <lineage>
        <taxon>Bacteria</taxon>
        <taxon>Bacillati</taxon>
        <taxon>Bacillota</taxon>
        <taxon>Bacilli</taxon>
        <taxon>Bacillales</taxon>
        <taxon>Paenibacillaceae</taxon>
        <taxon>Paenibacillus</taxon>
    </lineage>
</organism>
<dbReference type="Pfam" id="PF13806">
    <property type="entry name" value="Rieske_2"/>
    <property type="match status" value="1"/>
</dbReference>
<keyword evidence="5" id="KW-0411">Iron-sulfur</keyword>
<keyword evidence="3" id="KW-0560">Oxidoreductase</keyword>
<keyword evidence="1" id="KW-0001">2Fe-2S</keyword>
<protein>
    <submittedName>
        <fullName evidence="8">Nitrite reductase small subunit NirD</fullName>
    </submittedName>
</protein>
<dbReference type="SUPFAM" id="SSF50022">
    <property type="entry name" value="ISP domain"/>
    <property type="match status" value="1"/>
</dbReference>
<dbReference type="InterPro" id="IPR017941">
    <property type="entry name" value="Rieske_2Fe-2S"/>
</dbReference>
<keyword evidence="4" id="KW-0408">Iron</keyword>
<keyword evidence="2" id="KW-0479">Metal-binding</keyword>
<dbReference type="NCBIfam" id="TIGR02378">
    <property type="entry name" value="nirD_assim_sml"/>
    <property type="match status" value="1"/>
</dbReference>
<evidence type="ECO:0000256" key="4">
    <source>
        <dbReference type="ARBA" id="ARBA00023004"/>
    </source>
</evidence>
<evidence type="ECO:0000313" key="9">
    <source>
        <dbReference type="Proteomes" id="UP001589776"/>
    </source>
</evidence>
<dbReference type="PROSITE" id="PS51296">
    <property type="entry name" value="RIESKE"/>
    <property type="match status" value="1"/>
</dbReference>
<evidence type="ECO:0000313" key="8">
    <source>
        <dbReference type="EMBL" id="MFC0212195.1"/>
    </source>
</evidence>
<dbReference type="EMBL" id="JBHLWN010000027">
    <property type="protein sequence ID" value="MFC0212195.1"/>
    <property type="molecule type" value="Genomic_DNA"/>
</dbReference>